<dbReference type="RefSeq" id="WP_272141851.1">
    <property type="nucleotide sequence ID" value="NZ_JAQNDM010000002.1"/>
</dbReference>
<accession>A0ABT5DFF0</accession>
<gene>
    <name evidence="1" type="ORF">POL68_25520</name>
</gene>
<keyword evidence="2" id="KW-1185">Reference proteome</keyword>
<proteinExistence type="predicted"/>
<evidence type="ECO:0000313" key="1">
    <source>
        <dbReference type="EMBL" id="MDC0711853.1"/>
    </source>
</evidence>
<sequence>MRIVAENGDTVAYWRLDVKGTDTKGVNVSLLTPSVPLPSPKGRVSNTSMT</sequence>
<dbReference type="Proteomes" id="UP001221838">
    <property type="component" value="Unassembled WGS sequence"/>
</dbReference>
<comment type="caution">
    <text evidence="1">The sequence shown here is derived from an EMBL/GenBank/DDBJ whole genome shotgun (WGS) entry which is preliminary data.</text>
</comment>
<name>A0ABT5DFF0_9BACT</name>
<dbReference type="EMBL" id="JAQNDM010000002">
    <property type="protein sequence ID" value="MDC0711853.1"/>
    <property type="molecule type" value="Genomic_DNA"/>
</dbReference>
<reference evidence="1 2" key="1">
    <citation type="submission" date="2022-11" db="EMBL/GenBank/DDBJ databases">
        <title>Minimal conservation of predation-associated metabolite biosynthetic gene clusters underscores biosynthetic potential of Myxococcota including descriptions for ten novel species: Archangium lansinium sp. nov., Myxococcus landrumus sp. nov., Nannocystis bai.</title>
        <authorList>
            <person name="Ahearne A."/>
            <person name="Stevens C."/>
            <person name="Dowd S."/>
        </authorList>
    </citation>
    <scope>NUCLEOTIDE SEQUENCE [LARGE SCALE GENOMIC DNA]</scope>
    <source>
        <strain evidence="1 2">NCWAL01</strain>
    </source>
</reference>
<protein>
    <submittedName>
        <fullName evidence="1">Uncharacterized protein</fullName>
    </submittedName>
</protein>
<organism evidence="1 2">
    <name type="scientific">Stigmatella ashevillensis</name>
    <dbReference type="NCBI Taxonomy" id="2995309"/>
    <lineage>
        <taxon>Bacteria</taxon>
        <taxon>Pseudomonadati</taxon>
        <taxon>Myxococcota</taxon>
        <taxon>Myxococcia</taxon>
        <taxon>Myxococcales</taxon>
        <taxon>Cystobacterineae</taxon>
        <taxon>Archangiaceae</taxon>
        <taxon>Stigmatella</taxon>
    </lineage>
</organism>
<evidence type="ECO:0000313" key="2">
    <source>
        <dbReference type="Proteomes" id="UP001221838"/>
    </source>
</evidence>